<dbReference type="EMBL" id="CM016560">
    <property type="protein sequence ID" value="TKV95077.1"/>
    <property type="molecule type" value="Genomic_DNA"/>
</dbReference>
<gene>
    <name evidence="1" type="ORF">SEVIR_9G337150v2</name>
</gene>
<protein>
    <submittedName>
        <fullName evidence="1">Uncharacterized protein</fullName>
    </submittedName>
</protein>
<accession>A0A4U6T0M7</accession>
<dbReference type="AlphaFoldDB" id="A0A4U6T0M7"/>
<sequence length="196" mass="22381">MSSLSWFPSPSFLYLPFAFPSCHSFFPFLSHSQSRIRQGYCRPIWKSSIHNQTVFWDAEITWLQVYRAIKESAKLASRYCAIERRRGHLDLRHIRSAFPSTTPSLASAISVQVTAISPLPSPSRSTGTSPRRHHSPMHLHLDFLIYHSGSSSSQRAQEFEEGKWEGDFCCLLVNEIFACAFLQFVVFVRTNLVAPL</sequence>
<evidence type="ECO:0000313" key="1">
    <source>
        <dbReference type="EMBL" id="TKV95077.1"/>
    </source>
</evidence>
<keyword evidence="2" id="KW-1185">Reference proteome</keyword>
<dbReference type="Gramene" id="TKV95077">
    <property type="protein sequence ID" value="TKV95077"/>
    <property type="gene ID" value="SEVIR_9G337150v2"/>
</dbReference>
<name>A0A4U6T0M7_SETVI</name>
<organism evidence="1 2">
    <name type="scientific">Setaria viridis</name>
    <name type="common">Green bristlegrass</name>
    <name type="synonym">Setaria italica subsp. viridis</name>
    <dbReference type="NCBI Taxonomy" id="4556"/>
    <lineage>
        <taxon>Eukaryota</taxon>
        <taxon>Viridiplantae</taxon>
        <taxon>Streptophyta</taxon>
        <taxon>Embryophyta</taxon>
        <taxon>Tracheophyta</taxon>
        <taxon>Spermatophyta</taxon>
        <taxon>Magnoliopsida</taxon>
        <taxon>Liliopsida</taxon>
        <taxon>Poales</taxon>
        <taxon>Poaceae</taxon>
        <taxon>PACMAD clade</taxon>
        <taxon>Panicoideae</taxon>
        <taxon>Panicodae</taxon>
        <taxon>Paniceae</taxon>
        <taxon>Cenchrinae</taxon>
        <taxon>Setaria</taxon>
    </lineage>
</organism>
<evidence type="ECO:0000313" key="2">
    <source>
        <dbReference type="Proteomes" id="UP000298652"/>
    </source>
</evidence>
<dbReference type="Proteomes" id="UP000298652">
    <property type="component" value="Chromosome 9"/>
</dbReference>
<proteinExistence type="predicted"/>
<reference evidence="1" key="1">
    <citation type="submission" date="2019-03" db="EMBL/GenBank/DDBJ databases">
        <title>WGS assembly of Setaria viridis.</title>
        <authorList>
            <person name="Huang P."/>
            <person name="Jenkins J."/>
            <person name="Grimwood J."/>
            <person name="Barry K."/>
            <person name="Healey A."/>
            <person name="Mamidi S."/>
            <person name="Sreedasyam A."/>
            <person name="Shu S."/>
            <person name="Feldman M."/>
            <person name="Wu J."/>
            <person name="Yu Y."/>
            <person name="Chen C."/>
            <person name="Johnson J."/>
            <person name="Rokhsar D."/>
            <person name="Baxter I."/>
            <person name="Schmutz J."/>
            <person name="Brutnell T."/>
            <person name="Kellogg E."/>
        </authorList>
    </citation>
    <scope>NUCLEOTIDE SEQUENCE [LARGE SCALE GENOMIC DNA]</scope>
</reference>